<feature type="transmembrane region" description="Helical" evidence="1">
    <location>
        <begin position="12"/>
        <end position="31"/>
    </location>
</feature>
<evidence type="ECO:0000313" key="3">
    <source>
        <dbReference type="Proteomes" id="UP001138793"/>
    </source>
</evidence>
<organism evidence="2 3">
    <name type="scientific">Oceanobacillus polygoni</name>
    <dbReference type="NCBI Taxonomy" id="1235259"/>
    <lineage>
        <taxon>Bacteria</taxon>
        <taxon>Bacillati</taxon>
        <taxon>Bacillota</taxon>
        <taxon>Bacilli</taxon>
        <taxon>Bacillales</taxon>
        <taxon>Bacillaceae</taxon>
        <taxon>Oceanobacillus</taxon>
    </lineage>
</organism>
<proteinExistence type="predicted"/>
<dbReference type="Proteomes" id="UP001138793">
    <property type="component" value="Unassembled WGS sequence"/>
</dbReference>
<evidence type="ECO:0000313" key="2">
    <source>
        <dbReference type="EMBL" id="MBP2076268.1"/>
    </source>
</evidence>
<accession>A0A9X0YNK1</accession>
<keyword evidence="1" id="KW-0472">Membrane</keyword>
<sequence>MRHPYRKFIQIELISLFLALLFGLAALVLGYFIILFLAFYFIVLSILCDAMILLQTRHSVEAGKQVMRGIILFLFTTYLLFQL</sequence>
<evidence type="ECO:0000256" key="1">
    <source>
        <dbReference type="SAM" id="Phobius"/>
    </source>
</evidence>
<dbReference type="RefSeq" id="WP_149475195.1">
    <property type="nucleotide sequence ID" value="NZ_JAGGMB010000001.1"/>
</dbReference>
<name>A0A9X0YNK1_9BACI</name>
<comment type="caution">
    <text evidence="2">The sequence shown here is derived from an EMBL/GenBank/DDBJ whole genome shotgun (WGS) entry which is preliminary data.</text>
</comment>
<feature type="transmembrane region" description="Helical" evidence="1">
    <location>
        <begin position="66"/>
        <end position="81"/>
    </location>
</feature>
<keyword evidence="3" id="KW-1185">Reference proteome</keyword>
<keyword evidence="1" id="KW-0812">Transmembrane</keyword>
<gene>
    <name evidence="2" type="ORF">J2Z64_000479</name>
</gene>
<keyword evidence="1" id="KW-1133">Transmembrane helix</keyword>
<dbReference type="EMBL" id="JAGGMB010000001">
    <property type="protein sequence ID" value="MBP2076268.1"/>
    <property type="molecule type" value="Genomic_DNA"/>
</dbReference>
<protein>
    <submittedName>
        <fullName evidence="2">Uncharacterized protein</fullName>
    </submittedName>
</protein>
<dbReference type="AlphaFoldDB" id="A0A9X0YNK1"/>
<reference evidence="2" key="1">
    <citation type="submission" date="2021-03" db="EMBL/GenBank/DDBJ databases">
        <title>Genomic Encyclopedia of Type Strains, Phase IV (KMG-IV): sequencing the most valuable type-strain genomes for metagenomic binning, comparative biology and taxonomic classification.</title>
        <authorList>
            <person name="Goeker M."/>
        </authorList>
    </citation>
    <scope>NUCLEOTIDE SEQUENCE</scope>
    <source>
        <strain evidence="2">DSM 107338</strain>
    </source>
</reference>